<dbReference type="Gene3D" id="1.10.10.10">
    <property type="entry name" value="Winged helix-like DNA-binding domain superfamily/Winged helix DNA-binding domain"/>
    <property type="match status" value="1"/>
</dbReference>
<feature type="domain" description="SIS" evidence="6">
    <location>
        <begin position="124"/>
        <end position="265"/>
    </location>
</feature>
<keyword evidence="2" id="KW-0238">DNA-binding</keyword>
<dbReference type="GO" id="GO:0097367">
    <property type="term" value="F:carbohydrate derivative binding"/>
    <property type="evidence" value="ECO:0007669"/>
    <property type="project" value="InterPro"/>
</dbReference>
<organism evidence="7 8">
    <name type="scientific">Latilactobacillus curvatus</name>
    <name type="common">Lactobacillus curvatus</name>
    <dbReference type="NCBI Taxonomy" id="28038"/>
    <lineage>
        <taxon>Bacteria</taxon>
        <taxon>Bacillati</taxon>
        <taxon>Bacillota</taxon>
        <taxon>Bacilli</taxon>
        <taxon>Lactobacillales</taxon>
        <taxon>Lactobacillaceae</taxon>
        <taxon>Latilactobacillus</taxon>
    </lineage>
</organism>
<dbReference type="GO" id="GO:1901135">
    <property type="term" value="P:carbohydrate derivative metabolic process"/>
    <property type="evidence" value="ECO:0007669"/>
    <property type="project" value="InterPro"/>
</dbReference>
<evidence type="ECO:0000256" key="1">
    <source>
        <dbReference type="ARBA" id="ARBA00023015"/>
    </source>
</evidence>
<protein>
    <submittedName>
        <fullName evidence="7">MurR/RpiR family transcriptional regulator</fullName>
    </submittedName>
</protein>
<dbReference type="Gene3D" id="3.40.50.10490">
    <property type="entry name" value="Glucose-6-phosphate isomerase like protein, domain 1"/>
    <property type="match status" value="1"/>
</dbReference>
<evidence type="ECO:0000313" key="7">
    <source>
        <dbReference type="EMBL" id="AXN35115.1"/>
    </source>
</evidence>
<keyword evidence="4" id="KW-0812">Transmembrane</keyword>
<reference evidence="7 8" key="1">
    <citation type="submission" date="2018-07" db="EMBL/GenBank/DDBJ databases">
        <title>Lactobacillus curvatus genome sequence.</title>
        <authorList>
            <person name="Prechtl R."/>
        </authorList>
    </citation>
    <scope>NUCLEOTIDE SEQUENCE [LARGE SCALE GENOMIC DNA]</scope>
    <source>
        <strain evidence="7 8">TMW 1.1928</strain>
    </source>
</reference>
<dbReference type="InterPro" id="IPR009057">
    <property type="entry name" value="Homeodomain-like_sf"/>
</dbReference>
<keyword evidence="4" id="KW-0472">Membrane</keyword>
<sequence>MLIKEKLETFAFSPAETVVVDYLLTASEALDQLSIQEIAAQTYTQPSTLVRIAKKLHFDGWKSFKKHYLEEWRYLNKHFTRIDPNLPFSSTDSLMTICKKMAVLDKMTIDDIFFLLDQDHLSQAKSLLLKANHIQIFSQNSNLLIAQDFALKMNRIQKNVTLSAVRGEENYDAYNLSPDACAILISYSGENPNLLALNTILRARNIPTIAITSIGENRLSQECTCFLPITTREKLYSKIGNFTINTSIIFLLNVLYALVFSEHYDAHLKHLKRIGELVDHRTISNAVMQENERTKKAPS</sequence>
<dbReference type="InterPro" id="IPR047640">
    <property type="entry name" value="RpiR-like"/>
</dbReference>
<dbReference type="RefSeq" id="WP_076786394.1">
    <property type="nucleotide sequence ID" value="NZ_CP015493.1"/>
</dbReference>
<dbReference type="InterPro" id="IPR001347">
    <property type="entry name" value="SIS_dom"/>
</dbReference>
<keyword evidence="1" id="KW-0805">Transcription regulation</keyword>
<gene>
    <name evidence="7" type="ORF">DT351_01510</name>
</gene>
<name>A0A385ABT9_LATCU</name>
<evidence type="ECO:0000259" key="6">
    <source>
        <dbReference type="PROSITE" id="PS51464"/>
    </source>
</evidence>
<evidence type="ECO:0000256" key="2">
    <source>
        <dbReference type="ARBA" id="ARBA00023125"/>
    </source>
</evidence>
<feature type="transmembrane region" description="Helical" evidence="4">
    <location>
        <begin position="242"/>
        <end position="261"/>
    </location>
</feature>
<dbReference type="Pfam" id="PF01380">
    <property type="entry name" value="SIS"/>
    <property type="match status" value="1"/>
</dbReference>
<dbReference type="SUPFAM" id="SSF53697">
    <property type="entry name" value="SIS domain"/>
    <property type="match status" value="1"/>
</dbReference>
<dbReference type="InterPro" id="IPR046348">
    <property type="entry name" value="SIS_dom_sf"/>
</dbReference>
<dbReference type="PROSITE" id="PS51464">
    <property type="entry name" value="SIS"/>
    <property type="match status" value="1"/>
</dbReference>
<dbReference type="InterPro" id="IPR035472">
    <property type="entry name" value="RpiR-like_SIS"/>
</dbReference>
<dbReference type="PROSITE" id="PS51071">
    <property type="entry name" value="HTH_RPIR"/>
    <property type="match status" value="1"/>
</dbReference>
<dbReference type="CDD" id="cd05013">
    <property type="entry name" value="SIS_RpiR"/>
    <property type="match status" value="1"/>
</dbReference>
<dbReference type="GO" id="GO:0003700">
    <property type="term" value="F:DNA-binding transcription factor activity"/>
    <property type="evidence" value="ECO:0007669"/>
    <property type="project" value="InterPro"/>
</dbReference>
<proteinExistence type="predicted"/>
<dbReference type="InterPro" id="IPR036388">
    <property type="entry name" value="WH-like_DNA-bd_sf"/>
</dbReference>
<dbReference type="GO" id="GO:0003677">
    <property type="term" value="F:DNA binding"/>
    <property type="evidence" value="ECO:0007669"/>
    <property type="project" value="UniProtKB-KW"/>
</dbReference>
<dbReference type="PANTHER" id="PTHR30514:SF10">
    <property type="entry name" value="MURR_RPIR FAMILY TRANSCRIPTIONAL REGULATOR"/>
    <property type="match status" value="1"/>
</dbReference>
<keyword evidence="4" id="KW-1133">Transmembrane helix</keyword>
<dbReference type="PANTHER" id="PTHR30514">
    <property type="entry name" value="GLUCOKINASE"/>
    <property type="match status" value="1"/>
</dbReference>
<dbReference type="Proteomes" id="UP000257607">
    <property type="component" value="Chromosome"/>
</dbReference>
<keyword evidence="3" id="KW-0804">Transcription</keyword>
<dbReference type="EMBL" id="CP031003">
    <property type="protein sequence ID" value="AXN35115.1"/>
    <property type="molecule type" value="Genomic_DNA"/>
</dbReference>
<dbReference type="InterPro" id="IPR000281">
    <property type="entry name" value="HTH_RpiR"/>
</dbReference>
<evidence type="ECO:0000313" key="8">
    <source>
        <dbReference type="Proteomes" id="UP000257607"/>
    </source>
</evidence>
<evidence type="ECO:0000256" key="4">
    <source>
        <dbReference type="SAM" id="Phobius"/>
    </source>
</evidence>
<feature type="domain" description="HTH rpiR-type" evidence="5">
    <location>
        <begin position="1"/>
        <end position="75"/>
    </location>
</feature>
<dbReference type="SUPFAM" id="SSF46689">
    <property type="entry name" value="Homeodomain-like"/>
    <property type="match status" value="1"/>
</dbReference>
<evidence type="ECO:0000259" key="5">
    <source>
        <dbReference type="PROSITE" id="PS51071"/>
    </source>
</evidence>
<dbReference type="Pfam" id="PF01418">
    <property type="entry name" value="HTH_6"/>
    <property type="match status" value="1"/>
</dbReference>
<dbReference type="AlphaFoldDB" id="A0A385ABT9"/>
<accession>A0A385ABT9</accession>
<evidence type="ECO:0000256" key="3">
    <source>
        <dbReference type="ARBA" id="ARBA00023163"/>
    </source>
</evidence>